<dbReference type="EMBL" id="BOOO01000008">
    <property type="protein sequence ID" value="GII28273.1"/>
    <property type="molecule type" value="Genomic_DNA"/>
</dbReference>
<gene>
    <name evidence="1" type="ORF">Pmi06nite_17150</name>
</gene>
<dbReference type="AlphaFoldDB" id="A0A8J3TKU5"/>
<keyword evidence="2" id="KW-1185">Reference proteome</keyword>
<reference evidence="1 2" key="1">
    <citation type="submission" date="2021-01" db="EMBL/GenBank/DDBJ databases">
        <title>Whole genome shotgun sequence of Planotetraspora mira NBRC 15435.</title>
        <authorList>
            <person name="Komaki H."/>
            <person name="Tamura T."/>
        </authorList>
    </citation>
    <scope>NUCLEOTIDE SEQUENCE [LARGE SCALE GENOMIC DNA]</scope>
    <source>
        <strain evidence="1 2">NBRC 15435</strain>
    </source>
</reference>
<organism evidence="1 2">
    <name type="scientific">Planotetraspora mira</name>
    <dbReference type="NCBI Taxonomy" id="58121"/>
    <lineage>
        <taxon>Bacteria</taxon>
        <taxon>Bacillati</taxon>
        <taxon>Actinomycetota</taxon>
        <taxon>Actinomycetes</taxon>
        <taxon>Streptosporangiales</taxon>
        <taxon>Streptosporangiaceae</taxon>
        <taxon>Planotetraspora</taxon>
    </lineage>
</organism>
<evidence type="ECO:0000313" key="1">
    <source>
        <dbReference type="EMBL" id="GII28273.1"/>
    </source>
</evidence>
<sequence>MRYARTLVEAHLYISLTLSADGSREDAARNHQALTALIEGPNAWTLRFEEPGGGAPPIAICVRYETEAEARRDALTFGWGVSEVIDAGQWLQISAVYARRALREGLFFAMDPTDGEKYQGIVSGWKLARDTTSEAAKFLDDDDEMPDSAFWTTMGMSARRESPERFSRERLDSDYVFCQTSLDDFLRLHAKRWG</sequence>
<dbReference type="Proteomes" id="UP000650628">
    <property type="component" value="Unassembled WGS sequence"/>
</dbReference>
<evidence type="ECO:0000313" key="2">
    <source>
        <dbReference type="Proteomes" id="UP000650628"/>
    </source>
</evidence>
<name>A0A8J3TKU5_9ACTN</name>
<comment type="caution">
    <text evidence="1">The sequence shown here is derived from an EMBL/GenBank/DDBJ whole genome shotgun (WGS) entry which is preliminary data.</text>
</comment>
<dbReference type="RefSeq" id="WP_203952328.1">
    <property type="nucleotide sequence ID" value="NZ_BOOO01000008.1"/>
</dbReference>
<protein>
    <submittedName>
        <fullName evidence="1">Uncharacterized protein</fullName>
    </submittedName>
</protein>
<proteinExistence type="predicted"/>
<accession>A0A8J3TKU5</accession>